<keyword evidence="9" id="KW-0804">Transcription</keyword>
<evidence type="ECO:0000313" key="13">
    <source>
        <dbReference type="Proteomes" id="UP001152795"/>
    </source>
</evidence>
<dbReference type="Proteomes" id="UP001152795">
    <property type="component" value="Unassembled WGS sequence"/>
</dbReference>
<name>A0A7D9MA59_PARCT</name>
<dbReference type="AlphaFoldDB" id="A0A7D9MA59"/>
<reference evidence="12" key="1">
    <citation type="submission" date="2020-04" db="EMBL/GenBank/DDBJ databases">
        <authorList>
            <person name="Alioto T."/>
            <person name="Alioto T."/>
            <person name="Gomez Garrido J."/>
        </authorList>
    </citation>
    <scope>NUCLEOTIDE SEQUENCE</scope>
    <source>
        <strain evidence="12">A484AB</strain>
    </source>
</reference>
<keyword evidence="10" id="KW-0539">Nucleus</keyword>
<proteinExistence type="inferred from homology"/>
<dbReference type="Pfam" id="PF05485">
    <property type="entry name" value="THAP"/>
    <property type="match status" value="1"/>
</dbReference>
<dbReference type="InterPro" id="IPR006612">
    <property type="entry name" value="THAP_Znf"/>
</dbReference>
<gene>
    <name evidence="12" type="ORF">PACLA_8A050792</name>
</gene>
<evidence type="ECO:0000256" key="2">
    <source>
        <dbReference type="ARBA" id="ARBA00006177"/>
    </source>
</evidence>
<organism evidence="12 13">
    <name type="scientific">Paramuricea clavata</name>
    <name type="common">Red gorgonian</name>
    <name type="synonym">Violescent sea-whip</name>
    <dbReference type="NCBI Taxonomy" id="317549"/>
    <lineage>
        <taxon>Eukaryota</taxon>
        <taxon>Metazoa</taxon>
        <taxon>Cnidaria</taxon>
        <taxon>Anthozoa</taxon>
        <taxon>Octocorallia</taxon>
        <taxon>Malacalcyonacea</taxon>
        <taxon>Plexauridae</taxon>
        <taxon>Paramuricea</taxon>
    </lineage>
</organism>
<keyword evidence="13" id="KW-1185">Reference proteome</keyword>
<evidence type="ECO:0000256" key="6">
    <source>
        <dbReference type="ARBA" id="ARBA00023015"/>
    </source>
</evidence>
<comment type="caution">
    <text evidence="12">The sequence shown here is derived from an EMBL/GenBank/DDBJ whole genome shotgun (WGS) entry which is preliminary data.</text>
</comment>
<evidence type="ECO:0000256" key="3">
    <source>
        <dbReference type="ARBA" id="ARBA00022723"/>
    </source>
</evidence>
<protein>
    <submittedName>
        <fullName evidence="12">THAP domain-containing 6</fullName>
    </submittedName>
</protein>
<keyword evidence="4" id="KW-0863">Zinc-finger</keyword>
<dbReference type="Gene3D" id="6.20.210.20">
    <property type="entry name" value="THAP domain"/>
    <property type="match status" value="1"/>
</dbReference>
<feature type="non-terminal residue" evidence="12">
    <location>
        <position position="228"/>
    </location>
</feature>
<evidence type="ECO:0000256" key="1">
    <source>
        <dbReference type="ARBA" id="ARBA00004642"/>
    </source>
</evidence>
<evidence type="ECO:0000256" key="5">
    <source>
        <dbReference type="ARBA" id="ARBA00022833"/>
    </source>
</evidence>
<evidence type="ECO:0000256" key="9">
    <source>
        <dbReference type="ARBA" id="ARBA00023163"/>
    </source>
</evidence>
<evidence type="ECO:0000256" key="11">
    <source>
        <dbReference type="ARBA" id="ARBA00023306"/>
    </source>
</evidence>
<dbReference type="PANTHER" id="PTHR46600">
    <property type="entry name" value="THAP DOMAIN-CONTAINING"/>
    <property type="match status" value="1"/>
</dbReference>
<comment type="similarity">
    <text evidence="2">Belongs to the THAP1 family.</text>
</comment>
<comment type="subcellular location">
    <subcellularLocation>
        <location evidence="1">Nucleus</location>
        <location evidence="1">Nucleoplasm</location>
    </subcellularLocation>
</comment>
<dbReference type="InterPro" id="IPR026516">
    <property type="entry name" value="THAP1/10"/>
</dbReference>
<dbReference type="SUPFAM" id="SSF57716">
    <property type="entry name" value="Glucocorticoid receptor-like (DNA-binding domain)"/>
    <property type="match status" value="1"/>
</dbReference>
<dbReference type="OrthoDB" id="5958443at2759"/>
<keyword evidence="11" id="KW-0131">Cell cycle</keyword>
<keyword evidence="5" id="KW-0862">Zinc</keyword>
<keyword evidence="7" id="KW-0175">Coiled coil</keyword>
<dbReference type="EMBL" id="CACRXK020037368">
    <property type="protein sequence ID" value="CAB4045031.1"/>
    <property type="molecule type" value="Genomic_DNA"/>
</dbReference>
<dbReference type="SMART" id="SM00980">
    <property type="entry name" value="THAP"/>
    <property type="match status" value="1"/>
</dbReference>
<dbReference type="GO" id="GO:0005654">
    <property type="term" value="C:nucleoplasm"/>
    <property type="evidence" value="ECO:0007669"/>
    <property type="project" value="UniProtKB-SubCell"/>
</dbReference>
<evidence type="ECO:0000313" key="12">
    <source>
        <dbReference type="EMBL" id="CAB4045031.1"/>
    </source>
</evidence>
<dbReference type="GO" id="GO:0043565">
    <property type="term" value="F:sequence-specific DNA binding"/>
    <property type="evidence" value="ECO:0007669"/>
    <property type="project" value="InterPro"/>
</dbReference>
<evidence type="ECO:0000256" key="4">
    <source>
        <dbReference type="ARBA" id="ARBA00022771"/>
    </source>
</evidence>
<sequence>CMRSHCCVPLCSQQGYRLSNGEKVSYFNFPKDKTARKQRIHAIRRDEGNYFKIHDKTKVCSLHFKPDDLKKSLNGRIFVKEGNISSKFEWKLESPKKRKAPTVRQPLVKNSTCNNVRSISSHADFTVSKVDDNEELLKEEVTDLKRVQEVLERTIKHTEDSLRDAKETISNLQQENCDLKKKEIIEPLLNLNSLTSDQDIAFYTGFPNYDIFVALFNYLNPGTHGENI</sequence>
<dbReference type="PANTHER" id="PTHR46600:SF1">
    <property type="entry name" value="THAP DOMAIN-CONTAINING PROTEIN 1"/>
    <property type="match status" value="1"/>
</dbReference>
<keyword evidence="3" id="KW-0479">Metal-binding</keyword>
<accession>A0A7D9MA59</accession>
<feature type="non-terminal residue" evidence="12">
    <location>
        <position position="1"/>
    </location>
</feature>
<dbReference type="InterPro" id="IPR038441">
    <property type="entry name" value="THAP_Znf_sf"/>
</dbReference>
<keyword evidence="6" id="KW-0805">Transcription regulation</keyword>
<evidence type="ECO:0000256" key="7">
    <source>
        <dbReference type="ARBA" id="ARBA00023054"/>
    </source>
</evidence>
<keyword evidence="8" id="KW-0238">DNA-binding</keyword>
<dbReference type="GO" id="GO:0008270">
    <property type="term" value="F:zinc ion binding"/>
    <property type="evidence" value="ECO:0007669"/>
    <property type="project" value="UniProtKB-KW"/>
</dbReference>
<evidence type="ECO:0000256" key="10">
    <source>
        <dbReference type="ARBA" id="ARBA00023242"/>
    </source>
</evidence>
<dbReference type="PROSITE" id="PS50950">
    <property type="entry name" value="ZF_THAP"/>
    <property type="match status" value="1"/>
</dbReference>
<evidence type="ECO:0000256" key="8">
    <source>
        <dbReference type="ARBA" id="ARBA00023125"/>
    </source>
</evidence>